<feature type="transmembrane region" description="Helical" evidence="1">
    <location>
        <begin position="6"/>
        <end position="26"/>
    </location>
</feature>
<dbReference type="EMBL" id="KN831780">
    <property type="protein sequence ID" value="KIM41234.1"/>
    <property type="molecule type" value="Genomic_DNA"/>
</dbReference>
<keyword evidence="1" id="KW-0472">Membrane</keyword>
<accession>A0A0C3CAJ5</accession>
<feature type="transmembrane region" description="Helical" evidence="1">
    <location>
        <begin position="72"/>
        <end position="93"/>
    </location>
</feature>
<dbReference type="AlphaFoldDB" id="A0A0C3CAJ5"/>
<proteinExistence type="predicted"/>
<dbReference type="Proteomes" id="UP000053424">
    <property type="component" value="Unassembled WGS sequence"/>
</dbReference>
<reference evidence="3" key="2">
    <citation type="submission" date="2015-01" db="EMBL/GenBank/DDBJ databases">
        <title>Evolutionary Origins and Diversification of the Mycorrhizal Mutualists.</title>
        <authorList>
            <consortium name="DOE Joint Genome Institute"/>
            <consortium name="Mycorrhizal Genomics Consortium"/>
            <person name="Kohler A."/>
            <person name="Kuo A."/>
            <person name="Nagy L.G."/>
            <person name="Floudas D."/>
            <person name="Copeland A."/>
            <person name="Barry K.W."/>
            <person name="Cichocki N."/>
            <person name="Veneault-Fourrey C."/>
            <person name="LaButti K."/>
            <person name="Lindquist E.A."/>
            <person name="Lipzen A."/>
            <person name="Lundell T."/>
            <person name="Morin E."/>
            <person name="Murat C."/>
            <person name="Riley R."/>
            <person name="Ohm R."/>
            <person name="Sun H."/>
            <person name="Tunlid A."/>
            <person name="Henrissat B."/>
            <person name="Grigoriev I.V."/>
            <person name="Hibbett D.S."/>
            <person name="Martin F."/>
        </authorList>
    </citation>
    <scope>NUCLEOTIDE SEQUENCE [LARGE SCALE GENOMIC DNA]</scope>
    <source>
        <strain evidence="3">h7</strain>
    </source>
</reference>
<evidence type="ECO:0008006" key="4">
    <source>
        <dbReference type="Google" id="ProtNLM"/>
    </source>
</evidence>
<evidence type="ECO:0000256" key="1">
    <source>
        <dbReference type="SAM" id="Phobius"/>
    </source>
</evidence>
<feature type="transmembrane region" description="Helical" evidence="1">
    <location>
        <begin position="33"/>
        <end position="52"/>
    </location>
</feature>
<evidence type="ECO:0000313" key="2">
    <source>
        <dbReference type="EMBL" id="KIM41234.1"/>
    </source>
</evidence>
<name>A0A0C3CAJ5_HEBCY</name>
<evidence type="ECO:0000313" key="3">
    <source>
        <dbReference type="Proteomes" id="UP000053424"/>
    </source>
</evidence>
<reference evidence="2 3" key="1">
    <citation type="submission" date="2014-04" db="EMBL/GenBank/DDBJ databases">
        <authorList>
            <consortium name="DOE Joint Genome Institute"/>
            <person name="Kuo A."/>
            <person name="Gay G."/>
            <person name="Dore J."/>
            <person name="Kohler A."/>
            <person name="Nagy L.G."/>
            <person name="Floudas D."/>
            <person name="Copeland A."/>
            <person name="Barry K.W."/>
            <person name="Cichocki N."/>
            <person name="Veneault-Fourrey C."/>
            <person name="LaButti K."/>
            <person name="Lindquist E.A."/>
            <person name="Lipzen A."/>
            <person name="Lundell T."/>
            <person name="Morin E."/>
            <person name="Murat C."/>
            <person name="Sun H."/>
            <person name="Tunlid A."/>
            <person name="Henrissat B."/>
            <person name="Grigoriev I.V."/>
            <person name="Hibbett D.S."/>
            <person name="Martin F."/>
            <person name="Nordberg H.P."/>
            <person name="Cantor M.N."/>
            <person name="Hua S.X."/>
        </authorList>
    </citation>
    <scope>NUCLEOTIDE SEQUENCE [LARGE SCALE GENOMIC DNA]</scope>
    <source>
        <strain evidence="3">h7</strain>
    </source>
</reference>
<sequence length="166" mass="17844">MKRTPFYSLALFTAVLQSVFGILAGFVNGRSPFLYIFGKLAGGLSIFTWMWIAVLFKFNHRPQSSSPLCRALTHFVSFSAFGVVWLAVGIMLATQMPWECASKTLWCAAASFSSALAFCTSFLSITAAIVIYRAAATTGAGLAVNVAQLDAYTGKRAMAIVGPEGY</sequence>
<keyword evidence="1" id="KW-0812">Transmembrane</keyword>
<keyword evidence="3" id="KW-1185">Reference proteome</keyword>
<keyword evidence="1" id="KW-1133">Transmembrane helix</keyword>
<protein>
    <recommendedName>
        <fullName evidence="4">MARVEL domain-containing protein</fullName>
    </recommendedName>
</protein>
<gene>
    <name evidence="2" type="ORF">M413DRAFT_144763</name>
</gene>
<feature type="transmembrane region" description="Helical" evidence="1">
    <location>
        <begin position="105"/>
        <end position="132"/>
    </location>
</feature>
<dbReference type="OrthoDB" id="2992074at2759"/>
<dbReference type="HOGENOM" id="CLU_1635670_0_0_1"/>
<organism evidence="2 3">
    <name type="scientific">Hebeloma cylindrosporum</name>
    <dbReference type="NCBI Taxonomy" id="76867"/>
    <lineage>
        <taxon>Eukaryota</taxon>
        <taxon>Fungi</taxon>
        <taxon>Dikarya</taxon>
        <taxon>Basidiomycota</taxon>
        <taxon>Agaricomycotina</taxon>
        <taxon>Agaricomycetes</taxon>
        <taxon>Agaricomycetidae</taxon>
        <taxon>Agaricales</taxon>
        <taxon>Agaricineae</taxon>
        <taxon>Hymenogastraceae</taxon>
        <taxon>Hebeloma</taxon>
    </lineage>
</organism>